<evidence type="ECO:0000313" key="4">
    <source>
        <dbReference type="EMBL" id="CAF4101409.1"/>
    </source>
</evidence>
<comment type="caution">
    <text evidence="3">The sequence shown here is derived from an EMBL/GenBank/DDBJ whole genome shotgun (WGS) entry which is preliminary data.</text>
</comment>
<name>A0A815D5F8_9BILA</name>
<accession>A0A815D5F8</accession>
<reference evidence="3" key="1">
    <citation type="submission" date="2021-02" db="EMBL/GenBank/DDBJ databases">
        <authorList>
            <person name="Nowell W R."/>
        </authorList>
    </citation>
    <scope>NUCLEOTIDE SEQUENCE</scope>
</reference>
<keyword evidence="2" id="KW-0732">Signal</keyword>
<dbReference type="EMBL" id="CAJNOQ010012130">
    <property type="protein sequence ID" value="CAF1292688.1"/>
    <property type="molecule type" value="Genomic_DNA"/>
</dbReference>
<dbReference type="Proteomes" id="UP000681722">
    <property type="component" value="Unassembled WGS sequence"/>
</dbReference>
<feature type="chain" id="PRO_5036227227" evidence="2">
    <location>
        <begin position="20"/>
        <end position="198"/>
    </location>
</feature>
<feature type="transmembrane region" description="Helical" evidence="1">
    <location>
        <begin position="130"/>
        <end position="150"/>
    </location>
</feature>
<sequence>MKCARTLLIFLLTVMNRRTEVPKTVFIKLINESSVLHTQWIMQKSIGLYNCGKDEINYPTKFIEQSAPIISENSPSSITNVSDSSLGKSQTWSSATELENEEEHISSPAKEPPKLVKSSVLRQILTYKQYLLGILIGLLIGGSVVGGALYGSTKSTASVTNTTPLTTDNPTIDQLISAAVTVLTSNTNNNYTCVIVCA</sequence>
<dbReference type="EMBL" id="CAJOBC010033562">
    <property type="protein sequence ID" value="CAF4101409.1"/>
    <property type="molecule type" value="Genomic_DNA"/>
</dbReference>
<gene>
    <name evidence="3" type="ORF">GPM918_LOCUS28119</name>
    <name evidence="4" type="ORF">SRO942_LOCUS28581</name>
</gene>
<evidence type="ECO:0000313" key="5">
    <source>
        <dbReference type="Proteomes" id="UP000663829"/>
    </source>
</evidence>
<keyword evidence="1" id="KW-1133">Transmembrane helix</keyword>
<keyword evidence="1" id="KW-0812">Transmembrane</keyword>
<evidence type="ECO:0000313" key="3">
    <source>
        <dbReference type="EMBL" id="CAF1292688.1"/>
    </source>
</evidence>
<evidence type="ECO:0000256" key="2">
    <source>
        <dbReference type="SAM" id="SignalP"/>
    </source>
</evidence>
<proteinExistence type="predicted"/>
<dbReference type="Proteomes" id="UP000663829">
    <property type="component" value="Unassembled WGS sequence"/>
</dbReference>
<keyword evidence="1" id="KW-0472">Membrane</keyword>
<keyword evidence="5" id="KW-1185">Reference proteome</keyword>
<organism evidence="3 5">
    <name type="scientific">Didymodactylos carnosus</name>
    <dbReference type="NCBI Taxonomy" id="1234261"/>
    <lineage>
        <taxon>Eukaryota</taxon>
        <taxon>Metazoa</taxon>
        <taxon>Spiralia</taxon>
        <taxon>Gnathifera</taxon>
        <taxon>Rotifera</taxon>
        <taxon>Eurotatoria</taxon>
        <taxon>Bdelloidea</taxon>
        <taxon>Philodinida</taxon>
        <taxon>Philodinidae</taxon>
        <taxon>Didymodactylos</taxon>
    </lineage>
</organism>
<feature type="signal peptide" evidence="2">
    <location>
        <begin position="1"/>
        <end position="19"/>
    </location>
</feature>
<evidence type="ECO:0000256" key="1">
    <source>
        <dbReference type="SAM" id="Phobius"/>
    </source>
</evidence>
<dbReference type="AlphaFoldDB" id="A0A815D5F8"/>
<protein>
    <submittedName>
        <fullName evidence="3">Uncharacterized protein</fullName>
    </submittedName>
</protein>